<dbReference type="EC" id="5.4.2.3" evidence="4 13"/>
<dbReference type="AlphaFoldDB" id="A0AAV6U7V2"/>
<evidence type="ECO:0000256" key="5">
    <source>
        <dbReference type="ARBA" id="ARBA00022553"/>
    </source>
</evidence>
<reference evidence="21 22" key="1">
    <citation type="journal article" date="2022" name="Nat. Ecol. Evol.">
        <title>A masculinizing supergene underlies an exaggerated male reproductive morph in a spider.</title>
        <authorList>
            <person name="Hendrickx F."/>
            <person name="De Corte Z."/>
            <person name="Sonet G."/>
            <person name="Van Belleghem S.M."/>
            <person name="Kostlbacher S."/>
            <person name="Vangestel C."/>
        </authorList>
    </citation>
    <scope>NUCLEOTIDE SEQUENCE [LARGE SCALE GENOMIC DNA]</scope>
    <source>
        <strain evidence="21">W744_W776</strain>
    </source>
</reference>
<dbReference type="SUPFAM" id="SSF53738">
    <property type="entry name" value="Phosphoglucomutase, first 3 domains"/>
    <property type="match status" value="4"/>
</dbReference>
<evidence type="ECO:0000256" key="10">
    <source>
        <dbReference type="ARBA" id="ARBA00023277"/>
    </source>
</evidence>
<dbReference type="GO" id="GO:0006048">
    <property type="term" value="P:UDP-N-acetylglucosamine biosynthetic process"/>
    <property type="evidence" value="ECO:0007669"/>
    <property type="project" value="UniProtKB-UniRule"/>
</dbReference>
<dbReference type="CDD" id="cd03086">
    <property type="entry name" value="PGM3"/>
    <property type="match status" value="1"/>
</dbReference>
<evidence type="ECO:0000256" key="11">
    <source>
        <dbReference type="ARBA" id="ARBA00060228"/>
    </source>
</evidence>
<evidence type="ECO:0000256" key="15">
    <source>
        <dbReference type="PIRSR" id="PIRSR016408-2"/>
    </source>
</evidence>
<accession>A0AAV6U7V2</accession>
<feature type="binding site" evidence="16">
    <location>
        <position position="282"/>
    </location>
    <ligand>
        <name>Mg(2+)</name>
        <dbReference type="ChEBI" id="CHEBI:18420"/>
    </ligand>
</feature>
<feature type="domain" description="Phosphoacetylglucosamine mutase AMG1" evidence="20">
    <location>
        <begin position="187"/>
        <end position="287"/>
    </location>
</feature>
<evidence type="ECO:0000313" key="21">
    <source>
        <dbReference type="EMBL" id="KAG8180107.1"/>
    </source>
</evidence>
<dbReference type="Pfam" id="PF00408">
    <property type="entry name" value="PGM_PMM_IV"/>
    <property type="match status" value="1"/>
</dbReference>
<dbReference type="GO" id="GO:0005975">
    <property type="term" value="P:carbohydrate metabolic process"/>
    <property type="evidence" value="ECO:0007669"/>
    <property type="project" value="InterPro"/>
</dbReference>
<dbReference type="PANTHER" id="PTHR45955:SF1">
    <property type="entry name" value="PHOSPHOACETYLGLUCOSAMINE MUTASE"/>
    <property type="match status" value="1"/>
</dbReference>
<sequence length="539" mass="59551">MSIPENFAAVSSVGVQKYPRGPKTLQYGTAGFRDKANVLPHVMYRMGVLAVLRSKFKKGSTVGLVITASHNPEEDNGVKLCDPDGKMLDMEWEALATTLVNTNDDKLSECLTKIVMSNNLDFNASSSVFLARDTRGSSTFLSTAAEDGVKAVGGNFKDFGLLTTPQLHFVVVCQNYPSYGEPSPEGYYKKLSKAFCSLRRENKGRCKKFIPEVYVDGANGVGALKLKELLQHIEKLPITIFNDGTNGVLNFKCGADFVKTNQKPPESCKLISRKRYASFDGDADRLVYYYKDNDGSFHLLDGDKIAALYATYFKDLIKTTKLQLQMRVIQTAYANGSSTNFIENELHIPVICVPTGVKHLHHEAQKYDIGIYFEANGHGTVVFSEEAKEKIKELSTNSSVGSTEKGAAVKLLTSIDLINETVGDAISDMLLVEIILQNLDWDAQDWNSLYTDFPNRLLKVEVPDRQAVTTISAERKCVTPKGLQDAIDAAVLQYAQSRSFVRPSGTEDVVRVYAEAQTQEEADKLAKEVACLVTKFTQT</sequence>
<evidence type="ECO:0000256" key="4">
    <source>
        <dbReference type="ARBA" id="ARBA00012731"/>
    </source>
</evidence>
<comment type="function">
    <text evidence="11 13">Catalyzes the conversion of GlcNAc-6-P into GlcNAc-1-P during the synthesis of uridine diphosphate/UDP-GlcNAc, a sugar nucleotide critical to multiple glycosylation pathways including protein N- and O-glycosylation.</text>
</comment>
<dbReference type="InterPro" id="IPR049023">
    <property type="entry name" value="AMG1_II"/>
</dbReference>
<keyword evidence="8" id="KW-0007">Acetylation</keyword>
<evidence type="ECO:0000256" key="3">
    <source>
        <dbReference type="ARBA" id="ARBA00010231"/>
    </source>
</evidence>
<dbReference type="Proteomes" id="UP000827092">
    <property type="component" value="Unassembled WGS sequence"/>
</dbReference>
<feature type="binding site" evidence="15">
    <location>
        <position position="511"/>
    </location>
    <ligand>
        <name>substrate</name>
    </ligand>
</feature>
<evidence type="ECO:0000256" key="12">
    <source>
        <dbReference type="ARBA" id="ARBA00070218"/>
    </source>
</evidence>
<organism evidence="21 22">
    <name type="scientific">Oedothorax gibbosus</name>
    <dbReference type="NCBI Taxonomy" id="931172"/>
    <lineage>
        <taxon>Eukaryota</taxon>
        <taxon>Metazoa</taxon>
        <taxon>Ecdysozoa</taxon>
        <taxon>Arthropoda</taxon>
        <taxon>Chelicerata</taxon>
        <taxon>Arachnida</taxon>
        <taxon>Araneae</taxon>
        <taxon>Araneomorphae</taxon>
        <taxon>Entelegynae</taxon>
        <taxon>Araneoidea</taxon>
        <taxon>Linyphiidae</taxon>
        <taxon>Erigoninae</taxon>
        <taxon>Oedothorax</taxon>
    </lineage>
</organism>
<protein>
    <recommendedName>
        <fullName evidence="12 13">Phosphoacetylglucosamine mutase</fullName>
        <shortName evidence="13">PAGM</shortName>
        <ecNumber evidence="4 13">5.4.2.3</ecNumber>
    </recommendedName>
    <alternativeName>
        <fullName evidence="13">Acetylglucosamine phosphomutase</fullName>
    </alternativeName>
    <alternativeName>
        <fullName evidence="13">N-acetylglucosamine-phosphate mutase</fullName>
    </alternativeName>
</protein>
<comment type="catalytic activity">
    <reaction evidence="1 13">
        <text>N-acetyl-alpha-D-glucosamine 1-phosphate = N-acetyl-D-glucosamine 6-phosphate</text>
        <dbReference type="Rhea" id="RHEA:23804"/>
        <dbReference type="ChEBI" id="CHEBI:57513"/>
        <dbReference type="ChEBI" id="CHEBI:57776"/>
        <dbReference type="EC" id="5.4.2.3"/>
    </reaction>
</comment>
<dbReference type="PROSITE" id="PS00710">
    <property type="entry name" value="PGM_PMM"/>
    <property type="match status" value="1"/>
</dbReference>
<keyword evidence="6 13" id="KW-0479">Metal-binding</keyword>
<comment type="cofactor">
    <cofactor evidence="13 16">
        <name>Mg(2+)</name>
        <dbReference type="ChEBI" id="CHEBI:18420"/>
    </cofactor>
    <text evidence="13 16">Binds 1 Mg(2+) ion per subunit.</text>
</comment>
<keyword evidence="10" id="KW-0119">Carbohydrate metabolism</keyword>
<comment type="pathway">
    <text evidence="2 13">Nucleotide-sugar biosynthesis; UDP-N-acetyl-alpha-D-glucosamine biosynthesis; N-acetyl-alpha-D-glucosamine 1-phosphate from alpha-D-glucosamine 6-phosphate (route I): step 2/2.</text>
</comment>
<comment type="caution">
    <text evidence="21">The sequence shown here is derived from an EMBL/GenBank/DDBJ whole genome shotgun (WGS) entry which is preliminary data.</text>
</comment>
<feature type="binding site" description="via phosphate group" evidence="16">
    <location>
        <position position="69"/>
    </location>
    <ligand>
        <name>Mg(2+)</name>
        <dbReference type="ChEBI" id="CHEBI:18420"/>
    </ligand>
</feature>
<dbReference type="InterPro" id="IPR016657">
    <property type="entry name" value="PAGM"/>
</dbReference>
<proteinExistence type="inferred from homology"/>
<dbReference type="Pfam" id="PF02878">
    <property type="entry name" value="PGM_PMM_I"/>
    <property type="match status" value="2"/>
</dbReference>
<feature type="active site" description="Phosphoserine intermediate" evidence="14">
    <location>
        <position position="69"/>
    </location>
</feature>
<dbReference type="PANTHER" id="PTHR45955">
    <property type="entry name" value="PHOSPHOACETYLGLUCOSAMINE MUTASE"/>
    <property type="match status" value="1"/>
</dbReference>
<dbReference type="InterPro" id="IPR016066">
    <property type="entry name" value="A-D-PHexomutase_CS"/>
</dbReference>
<keyword evidence="22" id="KW-1185">Reference proteome</keyword>
<evidence type="ECO:0000256" key="13">
    <source>
        <dbReference type="PIRNR" id="PIRNR016408"/>
    </source>
</evidence>
<dbReference type="PIRSF" id="PIRSF016408">
    <property type="entry name" value="PAGM"/>
    <property type="match status" value="1"/>
</dbReference>
<evidence type="ECO:0000256" key="1">
    <source>
        <dbReference type="ARBA" id="ARBA00000558"/>
    </source>
</evidence>
<evidence type="ECO:0000256" key="6">
    <source>
        <dbReference type="ARBA" id="ARBA00022723"/>
    </source>
</evidence>
<keyword evidence="9 13" id="KW-0413">Isomerase</keyword>
<name>A0AAV6U7V2_9ARAC</name>
<feature type="domain" description="Alpha-D-phosphohexomutase C-terminal" evidence="17">
    <location>
        <begin position="457"/>
        <end position="530"/>
    </location>
</feature>
<evidence type="ECO:0000259" key="20">
    <source>
        <dbReference type="Pfam" id="PF21405"/>
    </source>
</evidence>
<dbReference type="InterPro" id="IPR005843">
    <property type="entry name" value="A-D-PHexomutase_C"/>
</dbReference>
<dbReference type="FunFam" id="3.40.120.10:FF:000019">
    <property type="entry name" value="Phosphoacetylglucosamine mutase"/>
    <property type="match status" value="1"/>
</dbReference>
<dbReference type="Pfam" id="PF21405">
    <property type="entry name" value="AMG1_II"/>
    <property type="match status" value="1"/>
</dbReference>
<dbReference type="InterPro" id="IPR036900">
    <property type="entry name" value="A-D-PHexomutase_C_sf"/>
</dbReference>
<evidence type="ECO:0000256" key="9">
    <source>
        <dbReference type="ARBA" id="ARBA00023235"/>
    </source>
</evidence>
<evidence type="ECO:0000256" key="8">
    <source>
        <dbReference type="ARBA" id="ARBA00022990"/>
    </source>
</evidence>
<dbReference type="Pfam" id="PF21404">
    <property type="entry name" value="AMG1_III"/>
    <property type="match status" value="1"/>
</dbReference>
<dbReference type="InterPro" id="IPR005844">
    <property type="entry name" value="A-D-PHexomutase_a/b/a-I"/>
</dbReference>
<feature type="domain" description="Alpha-D-phosphohexomutase alpha/beta/alpha" evidence="18">
    <location>
        <begin position="119"/>
        <end position="172"/>
    </location>
</feature>
<dbReference type="SUPFAM" id="SSF55957">
    <property type="entry name" value="Phosphoglucomutase, C-terminal domain"/>
    <property type="match status" value="1"/>
</dbReference>
<evidence type="ECO:0000259" key="19">
    <source>
        <dbReference type="Pfam" id="PF21404"/>
    </source>
</evidence>
<evidence type="ECO:0000256" key="14">
    <source>
        <dbReference type="PIRSR" id="PIRSR016408-1"/>
    </source>
</evidence>
<comment type="similarity">
    <text evidence="3 13">Belongs to the phosphohexose mutase family.</text>
</comment>
<feature type="binding site" evidence="15">
    <location>
        <begin position="502"/>
        <end position="506"/>
    </location>
    <ligand>
        <name>substrate</name>
    </ligand>
</feature>
<dbReference type="FunFam" id="3.30.310.50:FF:000003">
    <property type="entry name" value="Phosphoacetylglucosamine mutase"/>
    <property type="match status" value="1"/>
</dbReference>
<dbReference type="FunFam" id="3.40.120.10:FF:000013">
    <property type="entry name" value="Phosphoacetylglucosamine mutase"/>
    <property type="match status" value="1"/>
</dbReference>
<dbReference type="GO" id="GO:0000287">
    <property type="term" value="F:magnesium ion binding"/>
    <property type="evidence" value="ECO:0007669"/>
    <property type="project" value="InterPro"/>
</dbReference>
<keyword evidence="5" id="KW-0597">Phosphoprotein</keyword>
<feature type="domain" description="Phosphoacetylglucosamine mutase AMG1" evidence="19">
    <location>
        <begin position="301"/>
        <end position="441"/>
    </location>
</feature>
<evidence type="ECO:0000256" key="2">
    <source>
        <dbReference type="ARBA" id="ARBA00004865"/>
    </source>
</evidence>
<evidence type="ECO:0000259" key="17">
    <source>
        <dbReference type="Pfam" id="PF00408"/>
    </source>
</evidence>
<evidence type="ECO:0000313" key="22">
    <source>
        <dbReference type="Proteomes" id="UP000827092"/>
    </source>
</evidence>
<dbReference type="Gene3D" id="3.30.310.50">
    <property type="entry name" value="Alpha-D-phosphohexomutase, C-terminal domain"/>
    <property type="match status" value="1"/>
</dbReference>
<feature type="binding site" evidence="15">
    <location>
        <begin position="374"/>
        <end position="376"/>
    </location>
    <ligand>
        <name>substrate</name>
    </ligand>
</feature>
<evidence type="ECO:0000259" key="18">
    <source>
        <dbReference type="Pfam" id="PF02878"/>
    </source>
</evidence>
<gene>
    <name evidence="21" type="ORF">JTE90_027886</name>
</gene>
<feature type="binding site" evidence="16">
    <location>
        <position position="284"/>
    </location>
    <ligand>
        <name>Mg(2+)</name>
        <dbReference type="ChEBI" id="CHEBI:18420"/>
    </ligand>
</feature>
<dbReference type="InterPro" id="IPR016055">
    <property type="entry name" value="A-D-PHexomutase_a/b/a-I/II/III"/>
</dbReference>
<evidence type="ECO:0000256" key="16">
    <source>
        <dbReference type="PIRSR" id="PIRSR016408-3"/>
    </source>
</evidence>
<dbReference type="Gene3D" id="3.40.120.10">
    <property type="entry name" value="Alpha-D-Glucose-1,6-Bisphosphate, subunit A, domain 3"/>
    <property type="match status" value="3"/>
</dbReference>
<feature type="binding site" evidence="16">
    <location>
        <position position="280"/>
    </location>
    <ligand>
        <name>Mg(2+)</name>
        <dbReference type="ChEBI" id="CHEBI:18420"/>
    </ligand>
</feature>
<dbReference type="EMBL" id="JAFNEN010000586">
    <property type="protein sequence ID" value="KAG8180107.1"/>
    <property type="molecule type" value="Genomic_DNA"/>
</dbReference>
<feature type="domain" description="Alpha-D-phosphohexomutase alpha/beta/alpha" evidence="18">
    <location>
        <begin position="58"/>
        <end position="103"/>
    </location>
</feature>
<dbReference type="InterPro" id="IPR049022">
    <property type="entry name" value="AMG1_III"/>
</dbReference>
<dbReference type="GO" id="GO:0004610">
    <property type="term" value="F:phosphoacetylglucosamine mutase activity"/>
    <property type="evidence" value="ECO:0007669"/>
    <property type="project" value="UniProtKB-UniRule"/>
</dbReference>
<evidence type="ECO:0000256" key="7">
    <source>
        <dbReference type="ARBA" id="ARBA00022842"/>
    </source>
</evidence>
<dbReference type="FunFam" id="3.40.120.10:FF:000015">
    <property type="entry name" value="Phosphoacetylglucosamine mutase"/>
    <property type="match status" value="1"/>
</dbReference>
<keyword evidence="7 13" id="KW-0460">Magnesium</keyword>